<dbReference type="GO" id="GO:0016787">
    <property type="term" value="F:hydrolase activity"/>
    <property type="evidence" value="ECO:0007669"/>
    <property type="project" value="UniProtKB-KW"/>
</dbReference>
<evidence type="ECO:0000256" key="2">
    <source>
        <dbReference type="SAM" id="MobiDB-lite"/>
    </source>
</evidence>
<reference evidence="4 5" key="1">
    <citation type="journal article" date="2015" name="Genome Announc.">
        <title>Complete Genome Sequence of Cupriavidus basilensis 4G11, Isolated from the Oak Ridge Field Research Center Site.</title>
        <authorList>
            <person name="Ray J."/>
            <person name="Waters R.J."/>
            <person name="Skerker J.M."/>
            <person name="Kuehl J.V."/>
            <person name="Price M.N."/>
            <person name="Huang J."/>
            <person name="Chakraborty R."/>
            <person name="Arkin A.P."/>
            <person name="Deutschbauer A."/>
        </authorList>
    </citation>
    <scope>NUCLEOTIDE SEQUENCE [LARGE SCALE GENOMIC DNA]</scope>
    <source>
        <strain evidence="4">4G11</strain>
    </source>
</reference>
<dbReference type="Proteomes" id="UP000031843">
    <property type="component" value="Chromosome main"/>
</dbReference>
<dbReference type="EMBL" id="CP010536">
    <property type="protein sequence ID" value="AJG18469.1"/>
    <property type="molecule type" value="Genomic_DNA"/>
</dbReference>
<proteinExistence type="predicted"/>
<dbReference type="KEGG" id="cbw:RR42_m1062"/>
<dbReference type="PANTHER" id="PTHR48081">
    <property type="entry name" value="AB HYDROLASE SUPERFAMILY PROTEIN C4A8.06C"/>
    <property type="match status" value="1"/>
</dbReference>
<dbReference type="STRING" id="68895.RR42_m1062"/>
<feature type="domain" description="BD-FAE-like" evidence="3">
    <location>
        <begin position="80"/>
        <end position="186"/>
    </location>
</feature>
<protein>
    <submittedName>
        <fullName evidence="4">Esterase/lipase</fullName>
    </submittedName>
</protein>
<dbReference type="Gene3D" id="3.40.50.1820">
    <property type="entry name" value="alpha/beta hydrolase"/>
    <property type="match status" value="1"/>
</dbReference>
<evidence type="ECO:0000313" key="5">
    <source>
        <dbReference type="Proteomes" id="UP000031843"/>
    </source>
</evidence>
<organism evidence="4 5">
    <name type="scientific">Cupriavidus basilensis</name>
    <dbReference type="NCBI Taxonomy" id="68895"/>
    <lineage>
        <taxon>Bacteria</taxon>
        <taxon>Pseudomonadati</taxon>
        <taxon>Pseudomonadota</taxon>
        <taxon>Betaproteobacteria</taxon>
        <taxon>Burkholderiales</taxon>
        <taxon>Burkholderiaceae</taxon>
        <taxon>Cupriavidus</taxon>
    </lineage>
</organism>
<accession>A0A0C4Y8C4</accession>
<dbReference type="InterPro" id="IPR050300">
    <property type="entry name" value="GDXG_lipolytic_enzyme"/>
</dbReference>
<dbReference type="RefSeq" id="WP_052494460.1">
    <property type="nucleotide sequence ID" value="NZ_CP010536.1"/>
</dbReference>
<evidence type="ECO:0000313" key="4">
    <source>
        <dbReference type="EMBL" id="AJG18469.1"/>
    </source>
</evidence>
<evidence type="ECO:0000256" key="1">
    <source>
        <dbReference type="ARBA" id="ARBA00022801"/>
    </source>
</evidence>
<dbReference type="OrthoDB" id="9771666at2"/>
<keyword evidence="1" id="KW-0378">Hydrolase</keyword>
<gene>
    <name evidence="4" type="ORF">RR42_m1062</name>
</gene>
<feature type="region of interest" description="Disordered" evidence="2">
    <location>
        <begin position="1"/>
        <end position="24"/>
    </location>
</feature>
<dbReference type="InterPro" id="IPR049492">
    <property type="entry name" value="BD-FAE-like_dom"/>
</dbReference>
<dbReference type="PANTHER" id="PTHR48081:SF33">
    <property type="entry name" value="KYNURENINE FORMAMIDASE"/>
    <property type="match status" value="1"/>
</dbReference>
<name>A0A0C4Y8C4_9BURK</name>
<evidence type="ECO:0000259" key="3">
    <source>
        <dbReference type="Pfam" id="PF20434"/>
    </source>
</evidence>
<sequence>MSQGASPPGPQSRLSDPALPGLSPAQRDAMRALGRDWARDIQGNRKQVCEIYDAVHAALPADGVRRVAGLAYGGDPRQQLDLYLPPDVTPASALPVVVFVHGGAFLRGNKDASPYIYANVPRLFARLGYVGVNLEYRLAPQAPYPAGAQDVVAAVAWLRASVGAYGGDARRIVLIGHSAGGSHVASALSDPLFDGEAAGVAGAVLVSARLQADTLPDNPNAGGVIAYYGAHSAQQQQRAPMAFAQRLTAPLMVVFAEHENPYLDLYALQYAARVAEAQRRAPRVIQVPHHNHTSVVAHLGSADAALADALSDFIESVVTQRPASK</sequence>
<dbReference type="AlphaFoldDB" id="A0A0C4Y8C4"/>
<dbReference type="InterPro" id="IPR029058">
    <property type="entry name" value="AB_hydrolase_fold"/>
</dbReference>
<dbReference type="SUPFAM" id="SSF53474">
    <property type="entry name" value="alpha/beta-Hydrolases"/>
    <property type="match status" value="1"/>
</dbReference>
<dbReference type="Pfam" id="PF20434">
    <property type="entry name" value="BD-FAE"/>
    <property type="match status" value="1"/>
</dbReference>
<keyword evidence="5" id="KW-1185">Reference proteome</keyword>